<accession>A0A915KWE5</accession>
<sequence>MFALESHLAESTINGALVPPSALLTLIQKGLHYTEVEISFSEVRI</sequence>
<proteinExistence type="predicted"/>
<dbReference type="Proteomes" id="UP000887565">
    <property type="component" value="Unplaced"/>
</dbReference>
<keyword evidence="1" id="KW-1185">Reference proteome</keyword>
<dbReference type="AlphaFoldDB" id="A0A915KWE5"/>
<protein>
    <submittedName>
        <fullName evidence="2">Uncharacterized protein</fullName>
    </submittedName>
</protein>
<name>A0A915KWE5_ROMCU</name>
<reference evidence="2" key="1">
    <citation type="submission" date="2022-11" db="UniProtKB">
        <authorList>
            <consortium name="WormBaseParasite"/>
        </authorList>
    </citation>
    <scope>IDENTIFICATION</scope>
</reference>
<dbReference type="Gene3D" id="1.20.960.30">
    <property type="match status" value="1"/>
</dbReference>
<evidence type="ECO:0000313" key="2">
    <source>
        <dbReference type="WBParaSite" id="nRc.2.0.1.t42474-RA"/>
    </source>
</evidence>
<dbReference type="WBParaSite" id="nRc.2.0.1.t42474-RA">
    <property type="protein sequence ID" value="nRc.2.0.1.t42474-RA"/>
    <property type="gene ID" value="nRc.2.0.1.g42474"/>
</dbReference>
<evidence type="ECO:0000313" key="1">
    <source>
        <dbReference type="Proteomes" id="UP000887565"/>
    </source>
</evidence>
<organism evidence="1 2">
    <name type="scientific">Romanomermis culicivorax</name>
    <name type="common">Nematode worm</name>
    <dbReference type="NCBI Taxonomy" id="13658"/>
    <lineage>
        <taxon>Eukaryota</taxon>
        <taxon>Metazoa</taxon>
        <taxon>Ecdysozoa</taxon>
        <taxon>Nematoda</taxon>
        <taxon>Enoplea</taxon>
        <taxon>Dorylaimia</taxon>
        <taxon>Mermithida</taxon>
        <taxon>Mermithoidea</taxon>
        <taxon>Mermithidae</taxon>
        <taxon>Romanomermis</taxon>
    </lineage>
</organism>